<dbReference type="Gene3D" id="1.10.10.10">
    <property type="entry name" value="Winged helix-like DNA-binding domain superfamily/Winged helix DNA-binding domain"/>
    <property type="match status" value="1"/>
</dbReference>
<dbReference type="GO" id="GO:0008757">
    <property type="term" value="F:S-adenosylmethionine-dependent methyltransferase activity"/>
    <property type="evidence" value="ECO:0007669"/>
    <property type="project" value="UniProtKB-ARBA"/>
</dbReference>
<dbReference type="STRING" id="429701.A0A2G9H839"/>
<dbReference type="InterPro" id="IPR036390">
    <property type="entry name" value="WH_DNA-bd_sf"/>
</dbReference>
<evidence type="ECO:0000313" key="6">
    <source>
        <dbReference type="Proteomes" id="UP000231279"/>
    </source>
</evidence>
<name>A0A2G9H839_9LAMI</name>
<dbReference type="GO" id="GO:0032259">
    <property type="term" value="P:methylation"/>
    <property type="evidence" value="ECO:0007669"/>
    <property type="project" value="UniProtKB-KW"/>
</dbReference>
<keyword evidence="2 5" id="KW-0808">Transferase</keyword>
<dbReference type="InterPro" id="IPR016461">
    <property type="entry name" value="COMT-like"/>
</dbReference>
<dbReference type="InterPro" id="IPR036388">
    <property type="entry name" value="WH-like_DNA-bd_sf"/>
</dbReference>
<dbReference type="AlphaFoldDB" id="A0A2G9H839"/>
<dbReference type="InterPro" id="IPR012967">
    <property type="entry name" value="COMT_dimerisation"/>
</dbReference>
<proteinExistence type="predicted"/>
<keyword evidence="1 5" id="KW-0489">Methyltransferase</keyword>
<dbReference type="GO" id="GO:0009813">
    <property type="term" value="P:flavonoid biosynthetic process"/>
    <property type="evidence" value="ECO:0007669"/>
    <property type="project" value="UniProtKB-ARBA"/>
</dbReference>
<gene>
    <name evidence="5" type="ORF">CDL12_13726</name>
</gene>
<evidence type="ECO:0000256" key="2">
    <source>
        <dbReference type="ARBA" id="ARBA00022679"/>
    </source>
</evidence>
<dbReference type="SUPFAM" id="SSF46785">
    <property type="entry name" value="Winged helix' DNA-binding domain"/>
    <property type="match status" value="1"/>
</dbReference>
<dbReference type="Proteomes" id="UP000231279">
    <property type="component" value="Unassembled WGS sequence"/>
</dbReference>
<comment type="caution">
    <text evidence="5">The sequence shown here is derived from an EMBL/GenBank/DDBJ whole genome shotgun (WGS) entry which is preliminary data.</text>
</comment>
<reference evidence="6" key="1">
    <citation type="journal article" date="2018" name="Gigascience">
        <title>Genome assembly of the Pink Ipe (Handroanthus impetiginosus, Bignoniaceae), a highly valued, ecologically keystone Neotropical timber forest tree.</title>
        <authorList>
            <person name="Silva-Junior O.B."/>
            <person name="Grattapaglia D."/>
            <person name="Novaes E."/>
            <person name="Collevatti R.G."/>
        </authorList>
    </citation>
    <scope>NUCLEOTIDE SEQUENCE [LARGE SCALE GENOMIC DNA]</scope>
    <source>
        <strain evidence="6">cv. UFG-1</strain>
    </source>
</reference>
<dbReference type="EMBL" id="NKXS01002431">
    <property type="protein sequence ID" value="PIN13653.1"/>
    <property type="molecule type" value="Genomic_DNA"/>
</dbReference>
<evidence type="ECO:0000259" key="4">
    <source>
        <dbReference type="Pfam" id="PF08100"/>
    </source>
</evidence>
<dbReference type="GO" id="GO:0046983">
    <property type="term" value="F:protein dimerization activity"/>
    <property type="evidence" value="ECO:0007669"/>
    <property type="project" value="InterPro"/>
</dbReference>
<accession>A0A2G9H839</accession>
<keyword evidence="3" id="KW-0949">S-adenosyl-L-methionine</keyword>
<feature type="domain" description="O-methyltransferase dimerisation" evidence="4">
    <location>
        <begin position="14"/>
        <end position="83"/>
    </location>
</feature>
<dbReference type="EC" id="2.1.1.68" evidence="5"/>
<protein>
    <submittedName>
        <fullName evidence="5">Caffeate O-methyltransferase</fullName>
        <ecNumber evidence="5">2.1.1.68</ecNumber>
    </submittedName>
</protein>
<dbReference type="PANTHER" id="PTHR11746">
    <property type="entry name" value="O-METHYLTRANSFERASE"/>
    <property type="match status" value="1"/>
</dbReference>
<organism evidence="5 6">
    <name type="scientific">Handroanthus impetiginosus</name>
    <dbReference type="NCBI Taxonomy" id="429701"/>
    <lineage>
        <taxon>Eukaryota</taxon>
        <taxon>Viridiplantae</taxon>
        <taxon>Streptophyta</taxon>
        <taxon>Embryophyta</taxon>
        <taxon>Tracheophyta</taxon>
        <taxon>Spermatophyta</taxon>
        <taxon>Magnoliopsida</taxon>
        <taxon>eudicotyledons</taxon>
        <taxon>Gunneridae</taxon>
        <taxon>Pentapetalae</taxon>
        <taxon>asterids</taxon>
        <taxon>lamiids</taxon>
        <taxon>Lamiales</taxon>
        <taxon>Bignoniaceae</taxon>
        <taxon>Crescentiina</taxon>
        <taxon>Tabebuia alliance</taxon>
        <taxon>Handroanthus</taxon>
    </lineage>
</organism>
<evidence type="ECO:0000313" key="5">
    <source>
        <dbReference type="EMBL" id="PIN13653.1"/>
    </source>
</evidence>
<dbReference type="GO" id="GO:0047763">
    <property type="term" value="F:caffeate O-methyltransferase activity"/>
    <property type="evidence" value="ECO:0007669"/>
    <property type="project" value="UniProtKB-EC"/>
</dbReference>
<dbReference type="FunFam" id="1.10.10.10:FF:000357">
    <property type="entry name" value="Caffeic acid 3-O-methyltransferase"/>
    <property type="match status" value="1"/>
</dbReference>
<evidence type="ECO:0000256" key="3">
    <source>
        <dbReference type="ARBA" id="ARBA00022691"/>
    </source>
</evidence>
<sequence length="118" mass="12744">MDNKPDEEACLFAMHLTTSSVLPMILKTAIELDLLELIKKTGAKATASAAELAAQLPRNNPDGADIIDRILRLMVAHSVLVCGLKLLPDGGFFARNEDGLSVGTPCLKIQDGAWMEPW</sequence>
<dbReference type="Pfam" id="PF08100">
    <property type="entry name" value="Dimerisation"/>
    <property type="match status" value="1"/>
</dbReference>
<evidence type="ECO:0000256" key="1">
    <source>
        <dbReference type="ARBA" id="ARBA00022603"/>
    </source>
</evidence>
<keyword evidence="6" id="KW-1185">Reference proteome</keyword>
<dbReference type="OrthoDB" id="910057at2759"/>